<reference evidence="15" key="1">
    <citation type="journal article" date="2020" name="Fungal Divers.">
        <title>Resolving the Mortierellaceae phylogeny through synthesis of multi-gene phylogenetics and phylogenomics.</title>
        <authorList>
            <person name="Vandepol N."/>
            <person name="Liber J."/>
            <person name="Desiro A."/>
            <person name="Na H."/>
            <person name="Kennedy M."/>
            <person name="Barry K."/>
            <person name="Grigoriev I.V."/>
            <person name="Miller A.N."/>
            <person name="O'Donnell K."/>
            <person name="Stajich J.E."/>
            <person name="Bonito G."/>
        </authorList>
    </citation>
    <scope>NUCLEOTIDE SEQUENCE</scope>
    <source>
        <strain evidence="15">REB-010B</strain>
    </source>
</reference>
<keyword evidence="16" id="KW-1185">Reference proteome</keyword>
<gene>
    <name evidence="15" type="primary">LAS21</name>
    <name evidence="15" type="ORF">BGZ99_000271</name>
</gene>
<feature type="domain" description="GPI ethanolamine phosphate transferase 2 C-terminal" evidence="14">
    <location>
        <begin position="496"/>
        <end position="623"/>
    </location>
</feature>
<feature type="compositionally biased region" description="Acidic residues" evidence="13">
    <location>
        <begin position="857"/>
        <end position="867"/>
    </location>
</feature>
<dbReference type="InterPro" id="IPR002591">
    <property type="entry name" value="Phosphodiest/P_Trfase"/>
</dbReference>
<feature type="region of interest" description="Disordered" evidence="13">
    <location>
        <begin position="1024"/>
        <end position="1044"/>
    </location>
</feature>
<dbReference type="InterPro" id="IPR045687">
    <property type="entry name" value="PIGG/GPI7_C"/>
</dbReference>
<comment type="similarity">
    <text evidence="3 12">Belongs to the PIGG/PIGN/PIGO family. PIGG subfamily.</text>
</comment>
<evidence type="ECO:0000256" key="12">
    <source>
        <dbReference type="RuleBase" id="RU367106"/>
    </source>
</evidence>
<comment type="caution">
    <text evidence="15">The sequence shown here is derived from an EMBL/GenBank/DDBJ whole genome shotgun (WGS) entry which is preliminary data.</text>
</comment>
<dbReference type="InterPro" id="IPR039527">
    <property type="entry name" value="PIGG/GPI7"/>
</dbReference>
<dbReference type="SUPFAM" id="SSF53649">
    <property type="entry name" value="Alkaline phosphatase-like"/>
    <property type="match status" value="1"/>
</dbReference>
<dbReference type="InterPro" id="IPR037674">
    <property type="entry name" value="PIG-G_N"/>
</dbReference>
<dbReference type="OrthoDB" id="272139at2759"/>
<feature type="transmembrane region" description="Helical" evidence="12">
    <location>
        <begin position="611"/>
        <end position="635"/>
    </location>
</feature>
<dbReference type="EMBL" id="JAAAIP010001039">
    <property type="protein sequence ID" value="KAG0310596.1"/>
    <property type="molecule type" value="Genomic_DNA"/>
</dbReference>
<dbReference type="Pfam" id="PF19316">
    <property type="entry name" value="PIGO_PIGG"/>
    <property type="match status" value="2"/>
</dbReference>
<comment type="pathway">
    <text evidence="2 12">Glycolipid biosynthesis; glycosylphosphatidylinositol-anchor biosynthesis.</text>
</comment>
<feature type="transmembrane region" description="Helical" evidence="12">
    <location>
        <begin position="432"/>
        <end position="452"/>
    </location>
</feature>
<dbReference type="InterPro" id="IPR017850">
    <property type="entry name" value="Alkaline_phosphatase_core_sf"/>
</dbReference>
<dbReference type="Pfam" id="PF01663">
    <property type="entry name" value="Phosphodiest"/>
    <property type="match status" value="1"/>
</dbReference>
<feature type="transmembrane region" description="Helical" evidence="12">
    <location>
        <begin position="656"/>
        <end position="678"/>
    </location>
</feature>
<feature type="region of interest" description="Disordered" evidence="13">
    <location>
        <begin position="837"/>
        <end position="880"/>
    </location>
</feature>
<keyword evidence="11" id="KW-0325">Glycoprotein</keyword>
<evidence type="ECO:0000313" key="16">
    <source>
        <dbReference type="Proteomes" id="UP000738325"/>
    </source>
</evidence>
<evidence type="ECO:0000256" key="9">
    <source>
        <dbReference type="ARBA" id="ARBA00022989"/>
    </source>
</evidence>
<keyword evidence="10 12" id="KW-0472">Membrane</keyword>
<feature type="transmembrane region" description="Helical" evidence="12">
    <location>
        <begin position="522"/>
        <end position="543"/>
    </location>
</feature>
<evidence type="ECO:0000256" key="11">
    <source>
        <dbReference type="ARBA" id="ARBA00023180"/>
    </source>
</evidence>
<evidence type="ECO:0000256" key="13">
    <source>
        <dbReference type="SAM" id="MobiDB-lite"/>
    </source>
</evidence>
<feature type="transmembrane region" description="Helical" evidence="12">
    <location>
        <begin position="494"/>
        <end position="516"/>
    </location>
</feature>
<dbReference type="GO" id="GO:0051267">
    <property type="term" value="F:CP2 mannose-ethanolamine phosphotransferase activity"/>
    <property type="evidence" value="ECO:0007669"/>
    <property type="project" value="TreeGrafter"/>
</dbReference>
<keyword evidence="6 12" id="KW-0808">Transferase</keyword>
<comment type="function">
    <text evidence="12">Ethanolamine phosphate transferase involved in glycosylphosphatidylinositol-anchor biosynthesis. Transfers ethanolamine phosphate to the GPI second mannose.</text>
</comment>
<feature type="domain" description="GPI ethanolamine phosphate transferase 2 C-terminal" evidence="14">
    <location>
        <begin position="903"/>
        <end position="1147"/>
    </location>
</feature>
<comment type="subcellular location">
    <subcellularLocation>
        <location evidence="1 12">Endoplasmic reticulum membrane</location>
        <topology evidence="1 12">Multi-pass membrane protein</topology>
    </subcellularLocation>
</comment>
<keyword evidence="5 12" id="KW-0337">GPI-anchor biosynthesis</keyword>
<dbReference type="PANTHER" id="PTHR23072">
    <property type="entry name" value="PHOSPHATIDYLINOSITOL GLYCAN-RELATED"/>
    <property type="match status" value="1"/>
</dbReference>
<accession>A0A9P6R3Z1</accession>
<evidence type="ECO:0000256" key="8">
    <source>
        <dbReference type="ARBA" id="ARBA00022824"/>
    </source>
</evidence>
<keyword evidence="9 12" id="KW-1133">Transmembrane helix</keyword>
<evidence type="ECO:0000256" key="3">
    <source>
        <dbReference type="ARBA" id="ARBA00005315"/>
    </source>
</evidence>
<keyword evidence="8 12" id="KW-0256">Endoplasmic reticulum</keyword>
<dbReference type="PANTHER" id="PTHR23072:SF0">
    <property type="entry name" value="GPI ETHANOLAMINE PHOSPHATE TRANSFERASE 2"/>
    <property type="match status" value="1"/>
</dbReference>
<dbReference type="CDD" id="cd16024">
    <property type="entry name" value="GPI_EPT_2"/>
    <property type="match status" value="1"/>
</dbReference>
<keyword evidence="7 12" id="KW-0812">Transmembrane</keyword>
<dbReference type="GO" id="GO:0006506">
    <property type="term" value="P:GPI anchor biosynthetic process"/>
    <property type="evidence" value="ECO:0007669"/>
    <property type="project" value="UniProtKB-KW"/>
</dbReference>
<dbReference type="Gene3D" id="3.40.720.10">
    <property type="entry name" value="Alkaline Phosphatase, subunit A"/>
    <property type="match status" value="1"/>
</dbReference>
<feature type="transmembrane region" description="Helical" evidence="12">
    <location>
        <begin position="1088"/>
        <end position="1110"/>
    </location>
</feature>
<evidence type="ECO:0000313" key="15">
    <source>
        <dbReference type="EMBL" id="KAG0310596.1"/>
    </source>
</evidence>
<evidence type="ECO:0000256" key="7">
    <source>
        <dbReference type="ARBA" id="ARBA00022692"/>
    </source>
</evidence>
<sequence length="1151" mass="127838">MQSLIDENRAIPFTGLASAPTVTLPRLKALTTGTVPGFLDAILNIAESDQSSTLASQDNWIAQLTRSPSQRANAAGSSGSEVNETVQNRQIGFFGDDTWIKLFPGLFFRSEGTSSFFAMDTVEVDNNVTRHVKPELARDDWDALIFHYLGLDHVGHSGGPSSALMRPKQVEMDSIAKDIYKAIVAKDLASTNQDRELPTLFVLCGDHGMNEVGNHGGSSKSEISTSILFMSSLFEQSQTRADIQAAIDPYRKNLGQEDYQYYKSINQVDLVPTLSLLMGLPIPTNNVGKIIPELFLDHTQIEKLRALQINAFQIVGVLGTVWPGFVAENTILLKEFEEMHQDADVSDSVPKGVQHCSEKKSQKERLACLYTFALTSHASFLDTSDGTDATEAQNDSFEHARMFQAAERAYSEFLEESSSMLSTALSKYDMSLLTNGSLLMAFAVAGFLLCALQTNLWDDFKASCLEPRPFHAQQGARRRGQRTRKDRTEINWSLARALSALILVLYLVTLFASSFVEEEHQFWYFFNMTWWAVLALTSARYLSATPAVLSTTSHLNAITAASPAMVASVYCLLQMVLLRLLRSWNQTGQKYAYQIDLRYYLNSSWIGVSWILFWVTVAATAGCMIFLVLTTYTPLGSRPLHQGGQQHSRLPAWRTGLISVLQALLVVLITIASLWIVVYKMDLESIHFGDRVMDRVHLLMRTISAVGYPASTSSAASDSTLISVSGYEMARGCYSALGAIVILSLVLKVLIPREDPVLSSWSTISTSTFPQDEAVKQFELGQMKTLFVPCTLLGTATLLLILLSRRHNAPLFALAGVQLYLYLQWMALVRLREPIGDDEGDDGDASKGEDTTGLIVIEDDEEDDSTTDDAVAKKHTQGHVLSPKAVQTPSRSFRTLPGQGSIHTCTLLLWTLSSFFLFGNSNSIASIDISNAYVGIQAYDIALTGVLTFVSNWAGPIWWSLAAVVVMRWDLEMELGWAKQAAEARREEEEQRSWRGIGGWKREDKGTWNRKTKQKMRLYKRAMDKRKETVEDGADSASPKVEEQDDAVDVNMDVDVDEAVDKDDAPPCILQDAEGFKRHLAWTRMAEHLVVSSLFFGITMYALSIAAIVLRHHLFIWTVFSPKVLYQLAWTVLFQGVVQVLGVGLVVFSLL</sequence>
<name>A0A9P6R3Z1_9FUNG</name>
<evidence type="ECO:0000256" key="5">
    <source>
        <dbReference type="ARBA" id="ARBA00022502"/>
    </source>
</evidence>
<evidence type="ECO:0000256" key="4">
    <source>
        <dbReference type="ARBA" id="ARBA00020830"/>
    </source>
</evidence>
<protein>
    <recommendedName>
        <fullName evidence="4 12">GPI ethanolamine phosphate transferase 2</fullName>
    </recommendedName>
</protein>
<feature type="transmembrane region" description="Helical" evidence="12">
    <location>
        <begin position="786"/>
        <end position="803"/>
    </location>
</feature>
<evidence type="ECO:0000259" key="14">
    <source>
        <dbReference type="Pfam" id="PF19316"/>
    </source>
</evidence>
<organism evidence="15 16">
    <name type="scientific">Dissophora globulifera</name>
    <dbReference type="NCBI Taxonomy" id="979702"/>
    <lineage>
        <taxon>Eukaryota</taxon>
        <taxon>Fungi</taxon>
        <taxon>Fungi incertae sedis</taxon>
        <taxon>Mucoromycota</taxon>
        <taxon>Mortierellomycotina</taxon>
        <taxon>Mortierellomycetes</taxon>
        <taxon>Mortierellales</taxon>
        <taxon>Mortierellaceae</taxon>
        <taxon>Dissophora</taxon>
    </lineage>
</organism>
<dbReference type="Proteomes" id="UP000738325">
    <property type="component" value="Unassembled WGS sequence"/>
</dbReference>
<evidence type="ECO:0000256" key="2">
    <source>
        <dbReference type="ARBA" id="ARBA00004687"/>
    </source>
</evidence>
<evidence type="ECO:0000256" key="6">
    <source>
        <dbReference type="ARBA" id="ARBA00022679"/>
    </source>
</evidence>
<dbReference type="GO" id="GO:0005789">
    <property type="term" value="C:endoplasmic reticulum membrane"/>
    <property type="evidence" value="ECO:0007669"/>
    <property type="project" value="UniProtKB-SubCell"/>
</dbReference>
<feature type="transmembrane region" description="Helical" evidence="12">
    <location>
        <begin position="941"/>
        <end position="966"/>
    </location>
</feature>
<feature type="transmembrane region" description="Helical" evidence="12">
    <location>
        <begin position="809"/>
        <end position="829"/>
    </location>
</feature>
<evidence type="ECO:0000256" key="10">
    <source>
        <dbReference type="ARBA" id="ARBA00023136"/>
    </source>
</evidence>
<evidence type="ECO:0000256" key="1">
    <source>
        <dbReference type="ARBA" id="ARBA00004477"/>
    </source>
</evidence>
<feature type="transmembrane region" description="Helical" evidence="12">
    <location>
        <begin position="555"/>
        <end position="577"/>
    </location>
</feature>
<dbReference type="AlphaFoldDB" id="A0A9P6R3Z1"/>
<proteinExistence type="inferred from homology"/>
<feature type="transmembrane region" description="Helical" evidence="12">
    <location>
        <begin position="1130"/>
        <end position="1150"/>
    </location>
</feature>